<dbReference type="Pfam" id="PF02911">
    <property type="entry name" value="Formyl_trans_C"/>
    <property type="match status" value="1"/>
</dbReference>
<protein>
    <recommendedName>
        <fullName evidence="2 5">Methionyl-tRNA formyltransferase</fullName>
        <ecNumber evidence="2 5">2.1.2.9</ecNumber>
    </recommendedName>
</protein>
<evidence type="ECO:0000256" key="1">
    <source>
        <dbReference type="ARBA" id="ARBA00010699"/>
    </source>
</evidence>
<dbReference type="PANTHER" id="PTHR11138">
    <property type="entry name" value="METHIONYL-TRNA FORMYLTRANSFERASE"/>
    <property type="match status" value="1"/>
</dbReference>
<name>A0ABW1T1P7_9ACTN</name>
<accession>A0ABW1T1P7</accession>
<dbReference type="SUPFAM" id="SSF50486">
    <property type="entry name" value="FMT C-terminal domain-like"/>
    <property type="match status" value="1"/>
</dbReference>
<comment type="similarity">
    <text evidence="1 5">Belongs to the Fmt family.</text>
</comment>
<keyword evidence="4 5" id="KW-0648">Protein biosynthesis</keyword>
<dbReference type="InterPro" id="IPR011034">
    <property type="entry name" value="Formyl_transferase-like_C_sf"/>
</dbReference>
<evidence type="ECO:0000259" key="6">
    <source>
        <dbReference type="Pfam" id="PF00551"/>
    </source>
</evidence>
<dbReference type="CDD" id="cd08704">
    <property type="entry name" value="Met_tRNA_FMT_C"/>
    <property type="match status" value="1"/>
</dbReference>
<dbReference type="GO" id="GO:0004479">
    <property type="term" value="F:methionyl-tRNA formyltransferase activity"/>
    <property type="evidence" value="ECO:0007669"/>
    <property type="project" value="UniProtKB-EC"/>
</dbReference>
<dbReference type="CDD" id="cd08646">
    <property type="entry name" value="FMT_core_Met-tRNA-FMT_N"/>
    <property type="match status" value="1"/>
</dbReference>
<comment type="catalytic activity">
    <reaction evidence="5">
        <text>L-methionyl-tRNA(fMet) + (6R)-10-formyltetrahydrofolate = N-formyl-L-methionyl-tRNA(fMet) + (6S)-5,6,7,8-tetrahydrofolate + H(+)</text>
        <dbReference type="Rhea" id="RHEA:24380"/>
        <dbReference type="Rhea" id="RHEA-COMP:9952"/>
        <dbReference type="Rhea" id="RHEA-COMP:9953"/>
        <dbReference type="ChEBI" id="CHEBI:15378"/>
        <dbReference type="ChEBI" id="CHEBI:57453"/>
        <dbReference type="ChEBI" id="CHEBI:78530"/>
        <dbReference type="ChEBI" id="CHEBI:78844"/>
        <dbReference type="ChEBI" id="CHEBI:195366"/>
        <dbReference type="EC" id="2.1.2.9"/>
    </reaction>
</comment>
<dbReference type="InterPro" id="IPR036477">
    <property type="entry name" value="Formyl_transf_N_sf"/>
</dbReference>
<comment type="function">
    <text evidence="5">Attaches a formyl group to the free amino group of methionyl-tRNA(fMet). The formyl group appears to play a dual role in the initiator identity of N-formylmethionyl-tRNA by promoting its recognition by IF2 and preventing the misappropriation of this tRNA by the elongation apparatus.</text>
</comment>
<keyword evidence="3 5" id="KW-0808">Transferase</keyword>
<dbReference type="InterPro" id="IPR044135">
    <property type="entry name" value="Met-tRNA-FMT_C"/>
</dbReference>
<dbReference type="Pfam" id="PF00551">
    <property type="entry name" value="Formyl_trans_N"/>
    <property type="match status" value="1"/>
</dbReference>
<sequence length="313" mass="32402">MRLVFAGTPEVALPSLAALIASHHEVVAVVTRPDAPAGRGRSLQASPVAGLAVEHGIEVLKPEKPRDPDFLARLAEIAPDCCPVVAYGALVPRAALDIPRLGWVNLHFSLLPAWRGAAPVQHAVWHGDDVTGASTFLLEEGLDTGPVYGVVTESVRPTDTSGDLLGRLAESGAGLLVATMDGLEAGALVGAPQPPDGVSLAPKITVDDARVDWSQPAVRVDRQVRACTPAPGAWTTYAGERLKLGPVALLADDTSLAPGEVAVDKNRVRVGTATHAVVLGEVRAQGKKAMAAADWARGVRPEPGVLLGAEVPA</sequence>
<dbReference type="Gene3D" id="3.40.50.12230">
    <property type="match status" value="1"/>
</dbReference>
<dbReference type="InterPro" id="IPR005794">
    <property type="entry name" value="Fmt"/>
</dbReference>
<dbReference type="InterPro" id="IPR002376">
    <property type="entry name" value="Formyl_transf_N"/>
</dbReference>
<dbReference type="Proteomes" id="UP001596138">
    <property type="component" value="Unassembled WGS sequence"/>
</dbReference>
<evidence type="ECO:0000256" key="5">
    <source>
        <dbReference type="HAMAP-Rule" id="MF_00182"/>
    </source>
</evidence>
<dbReference type="PANTHER" id="PTHR11138:SF5">
    <property type="entry name" value="METHIONYL-TRNA FORMYLTRANSFERASE, MITOCHONDRIAL"/>
    <property type="match status" value="1"/>
</dbReference>
<evidence type="ECO:0000313" key="8">
    <source>
        <dbReference type="EMBL" id="MFC6238637.1"/>
    </source>
</evidence>
<feature type="binding site" evidence="5">
    <location>
        <begin position="109"/>
        <end position="112"/>
    </location>
    <ligand>
        <name>(6S)-5,6,7,8-tetrahydrofolate</name>
        <dbReference type="ChEBI" id="CHEBI:57453"/>
    </ligand>
</feature>
<dbReference type="EMBL" id="JBHSTI010000008">
    <property type="protein sequence ID" value="MFC6238637.1"/>
    <property type="molecule type" value="Genomic_DNA"/>
</dbReference>
<feature type="domain" description="Formyl transferase N-terminal" evidence="6">
    <location>
        <begin position="2"/>
        <end position="178"/>
    </location>
</feature>
<dbReference type="EC" id="2.1.2.9" evidence="2 5"/>
<evidence type="ECO:0000256" key="4">
    <source>
        <dbReference type="ARBA" id="ARBA00022917"/>
    </source>
</evidence>
<feature type="domain" description="Formyl transferase C-terminal" evidence="7">
    <location>
        <begin position="203"/>
        <end position="299"/>
    </location>
</feature>
<dbReference type="InterPro" id="IPR041711">
    <property type="entry name" value="Met-tRNA-FMT_N"/>
</dbReference>
<reference evidence="9" key="1">
    <citation type="journal article" date="2019" name="Int. J. Syst. Evol. Microbiol.">
        <title>The Global Catalogue of Microorganisms (GCM) 10K type strain sequencing project: providing services to taxonomists for standard genome sequencing and annotation.</title>
        <authorList>
            <consortium name="The Broad Institute Genomics Platform"/>
            <consortium name="The Broad Institute Genome Sequencing Center for Infectious Disease"/>
            <person name="Wu L."/>
            <person name="Ma J."/>
        </authorList>
    </citation>
    <scope>NUCLEOTIDE SEQUENCE [LARGE SCALE GENOMIC DNA]</scope>
    <source>
        <strain evidence="9">CGMCC 4.7317</strain>
    </source>
</reference>
<proteinExistence type="inferred from homology"/>
<dbReference type="InterPro" id="IPR005793">
    <property type="entry name" value="Formyl_trans_C"/>
</dbReference>
<dbReference type="HAMAP" id="MF_00182">
    <property type="entry name" value="Formyl_trans"/>
    <property type="match status" value="1"/>
</dbReference>
<dbReference type="RefSeq" id="WP_386767016.1">
    <property type="nucleotide sequence ID" value="NZ_JBHSTI010000008.1"/>
</dbReference>
<evidence type="ECO:0000256" key="2">
    <source>
        <dbReference type="ARBA" id="ARBA00012261"/>
    </source>
</evidence>
<evidence type="ECO:0000259" key="7">
    <source>
        <dbReference type="Pfam" id="PF02911"/>
    </source>
</evidence>
<organism evidence="8 9">
    <name type="scientific">Longivirga aurantiaca</name>
    <dbReference type="NCBI Taxonomy" id="1837743"/>
    <lineage>
        <taxon>Bacteria</taxon>
        <taxon>Bacillati</taxon>
        <taxon>Actinomycetota</taxon>
        <taxon>Actinomycetes</taxon>
        <taxon>Sporichthyales</taxon>
        <taxon>Sporichthyaceae</taxon>
        <taxon>Longivirga</taxon>
    </lineage>
</organism>
<dbReference type="NCBIfam" id="TIGR00460">
    <property type="entry name" value="fmt"/>
    <property type="match status" value="1"/>
</dbReference>
<keyword evidence="9" id="KW-1185">Reference proteome</keyword>
<evidence type="ECO:0000313" key="9">
    <source>
        <dbReference type="Proteomes" id="UP001596138"/>
    </source>
</evidence>
<evidence type="ECO:0000256" key="3">
    <source>
        <dbReference type="ARBA" id="ARBA00022679"/>
    </source>
</evidence>
<gene>
    <name evidence="5 8" type="primary">fmt</name>
    <name evidence="8" type="ORF">ACFQGU_12185</name>
</gene>
<comment type="caution">
    <text evidence="8">The sequence shown here is derived from an EMBL/GenBank/DDBJ whole genome shotgun (WGS) entry which is preliminary data.</text>
</comment>
<dbReference type="SUPFAM" id="SSF53328">
    <property type="entry name" value="Formyltransferase"/>
    <property type="match status" value="1"/>
</dbReference>